<dbReference type="RefSeq" id="XP_008878706.1">
    <property type="nucleotide sequence ID" value="XM_008880484.1"/>
</dbReference>
<feature type="binding site" evidence="5">
    <location>
        <position position="965"/>
    </location>
    <ligand>
        <name>Zn(2+)</name>
        <dbReference type="ChEBI" id="CHEBI:29105"/>
        <label>1</label>
    </ligand>
</feature>
<reference evidence="8" key="1">
    <citation type="submission" date="2013-12" db="EMBL/GenBank/DDBJ databases">
        <title>The Genome Sequence of Aphanomyces invadans NJM9701.</title>
        <authorList>
            <consortium name="The Broad Institute Genomics Platform"/>
            <person name="Russ C."/>
            <person name="Tyler B."/>
            <person name="van West P."/>
            <person name="Dieguez-Uribeondo J."/>
            <person name="Young S.K."/>
            <person name="Zeng Q."/>
            <person name="Gargeya S."/>
            <person name="Fitzgerald M."/>
            <person name="Abouelleil A."/>
            <person name="Alvarado L."/>
            <person name="Chapman S.B."/>
            <person name="Gainer-Dewar J."/>
            <person name="Goldberg J."/>
            <person name="Griggs A."/>
            <person name="Gujja S."/>
            <person name="Hansen M."/>
            <person name="Howarth C."/>
            <person name="Imamovic A."/>
            <person name="Ireland A."/>
            <person name="Larimer J."/>
            <person name="McCowan C."/>
            <person name="Murphy C."/>
            <person name="Pearson M."/>
            <person name="Poon T.W."/>
            <person name="Priest M."/>
            <person name="Roberts A."/>
            <person name="Saif S."/>
            <person name="Shea T."/>
            <person name="Sykes S."/>
            <person name="Wortman J."/>
            <person name="Nusbaum C."/>
            <person name="Birren B."/>
        </authorList>
    </citation>
    <scope>NUCLEOTIDE SEQUENCE [LARGE SCALE GENOMIC DNA]</scope>
    <source>
        <strain evidence="8">NJM9701</strain>
    </source>
</reference>
<dbReference type="GeneID" id="20090161"/>
<dbReference type="SUPFAM" id="SSF55781">
    <property type="entry name" value="GAF domain-like"/>
    <property type="match status" value="3"/>
</dbReference>
<dbReference type="eggNOG" id="KOG3688">
    <property type="taxonomic scope" value="Eukaryota"/>
</dbReference>
<accession>A0A024TET3</accession>
<evidence type="ECO:0000256" key="2">
    <source>
        <dbReference type="ARBA" id="ARBA00022723"/>
    </source>
</evidence>
<dbReference type="PANTHER" id="PTHR11347">
    <property type="entry name" value="CYCLIC NUCLEOTIDE PHOSPHODIESTERASE"/>
    <property type="match status" value="1"/>
</dbReference>
<dbReference type="STRING" id="157072.A0A024TET3"/>
<dbReference type="OrthoDB" id="68317at2759"/>
<feature type="binding site" evidence="5">
    <location>
        <position position="924"/>
    </location>
    <ligand>
        <name>Zn(2+)</name>
        <dbReference type="ChEBI" id="CHEBI:29105"/>
        <label>1</label>
    </ligand>
</feature>
<feature type="domain" description="PDEase" evidence="7">
    <location>
        <begin position="842"/>
        <end position="1171"/>
    </location>
</feature>
<dbReference type="GO" id="GO:0046872">
    <property type="term" value="F:metal ion binding"/>
    <property type="evidence" value="ECO:0007669"/>
    <property type="project" value="UniProtKB-KW"/>
</dbReference>
<dbReference type="PROSITE" id="PS51845">
    <property type="entry name" value="PDEASE_I_2"/>
    <property type="match status" value="1"/>
</dbReference>
<dbReference type="InterPro" id="IPR029016">
    <property type="entry name" value="GAF-like_dom_sf"/>
</dbReference>
<dbReference type="GO" id="GO:0004114">
    <property type="term" value="F:3',5'-cyclic-nucleotide phosphodiesterase activity"/>
    <property type="evidence" value="ECO:0007669"/>
    <property type="project" value="InterPro"/>
</dbReference>
<evidence type="ECO:0000256" key="1">
    <source>
        <dbReference type="ARBA" id="ARBA00022535"/>
    </source>
</evidence>
<comment type="cofactor">
    <cofactor evidence="6">
        <name>a divalent metal cation</name>
        <dbReference type="ChEBI" id="CHEBI:60240"/>
    </cofactor>
    <text evidence="6">Binds 2 divalent metal cations per subunit. Site 1 may preferentially bind zinc ions, while site 2 has a preference for magnesium and/or manganese ions.</text>
</comment>
<dbReference type="InterPro" id="IPR036971">
    <property type="entry name" value="PDEase_catalytic_dom_sf"/>
</dbReference>
<feature type="binding site" evidence="5">
    <location>
        <position position="966"/>
    </location>
    <ligand>
        <name>Zn(2+)</name>
        <dbReference type="ChEBI" id="CHEBI:29105"/>
        <label>2</label>
    </ligand>
</feature>
<keyword evidence="1" id="KW-0140">cGMP</keyword>
<dbReference type="EMBL" id="KI913998">
    <property type="protein sequence ID" value="ETV92670.1"/>
    <property type="molecule type" value="Genomic_DNA"/>
</dbReference>
<dbReference type="SMART" id="SM00471">
    <property type="entry name" value="HDc"/>
    <property type="match status" value="1"/>
</dbReference>
<feature type="active site" description="Proton donor" evidence="4">
    <location>
        <position position="920"/>
    </location>
</feature>
<evidence type="ECO:0000256" key="3">
    <source>
        <dbReference type="ARBA" id="ARBA00022801"/>
    </source>
</evidence>
<name>A0A024TET3_9STRA</name>
<dbReference type="Gene3D" id="3.30.450.40">
    <property type="match status" value="2"/>
</dbReference>
<feature type="binding site" evidence="5">
    <location>
        <position position="966"/>
    </location>
    <ligand>
        <name>Zn(2+)</name>
        <dbReference type="ChEBI" id="CHEBI:29105"/>
        <label>1</label>
    </ligand>
</feature>
<gene>
    <name evidence="8" type="ORF">H310_13111</name>
</gene>
<dbReference type="EC" id="3.1.4.-" evidence="6"/>
<dbReference type="Gene3D" id="1.10.1300.10">
    <property type="entry name" value="3'5'-cyclic nucleotide phosphodiesterase, catalytic domain"/>
    <property type="match status" value="1"/>
</dbReference>
<dbReference type="GO" id="GO:0007165">
    <property type="term" value="P:signal transduction"/>
    <property type="evidence" value="ECO:0007669"/>
    <property type="project" value="InterPro"/>
</dbReference>
<dbReference type="InterPro" id="IPR023174">
    <property type="entry name" value="PDEase_CS"/>
</dbReference>
<dbReference type="AlphaFoldDB" id="A0A024TET3"/>
<dbReference type="Pfam" id="PF00233">
    <property type="entry name" value="PDEase_I"/>
    <property type="match status" value="1"/>
</dbReference>
<dbReference type="PROSITE" id="PS00126">
    <property type="entry name" value="PDEASE_I_1"/>
    <property type="match status" value="1"/>
</dbReference>
<proteinExistence type="inferred from homology"/>
<organism evidence="8">
    <name type="scientific">Aphanomyces invadans</name>
    <dbReference type="NCBI Taxonomy" id="157072"/>
    <lineage>
        <taxon>Eukaryota</taxon>
        <taxon>Sar</taxon>
        <taxon>Stramenopiles</taxon>
        <taxon>Oomycota</taxon>
        <taxon>Saprolegniomycetes</taxon>
        <taxon>Saprolegniales</taxon>
        <taxon>Verrucalvaceae</taxon>
        <taxon>Aphanomyces</taxon>
    </lineage>
</organism>
<keyword evidence="2 5" id="KW-0479">Metal-binding</keyword>
<sequence>MPTNLDSPHTLPSIMQQSVVSASCCLRRPPRDGRDAGSVCHVLWSFTPGGWAKNKVRRSGRPSLVAAGQTSEFRWCVAAMRAEIHQLPSRASVIDSTARGPPPLKKPKHAVSRAKRRWQLVQRHVHLFAASLACPSLTKATSILVEATLATTDPTLSWQTMMAPLEALVMASFRTPHVRLHVVVPIASRHNAPAIFTFDGRRLINASKVVVSGDSAIRHVLERRKPLHLPTTATIQASTVKLMDDVVPSPGIHSLVCVPFVVDATSGHGAAALFVEVFNAGCGGLASAAWCAAAEDPTTTHGLAGVCHIVAGLLRHCPQPLVLASIPRRVGRNLVHLVKVLVTLVARVSRCRVFAIDEDARTLFCRFPASRDAFTIGSGTNASIELAASARRVVHASSAIDAPLQRPLAAPIDRLSSRVCIPMVVPDTVHAIGVLDVAKTNGSFFTPSEVCVCESLAAHFAAALQEERSAHAVTASLNHMRILDDVSALSLDSMASSTCMQSTEAVVARALHASTCHIRWRCRADSPASEQPPHALTAIQTKQLVNVHEAALPDGTRGAALAVPILSDRNVVLGIVCATHKHFDAIKPYFDSCDDRLAQFIARTLAAKRLAHDAAQRENALAALLQRMASPTLPERPLAETLVDIELSMAKILGADLVTVLAVDGTALVSHIQNNGECIRDGLATSVASTAAPLLLPSAGIPCVRRHRAFHPVIDQGTAAVASVPIFAPHAPSQVLGVLHAVHTHGTWGNWPPPMAFLAGDIDTLEAVSASITVLVERLAMEQLLFSIRTRRTMREDDKSLDDNVGADVSVASRQCFHQAIQALVDSCTRQDDATPPRFHVHPPATPPLAHRPPDTSLADELKLWTFDPFQAAWPKDVLVDHAVAIFQEFSLHQHFQMDRPTLRRFVAAVRDQYRDVPYHNFLHAFTTLHVTFLIVLAQSPPAPDAQTLLERRDVLALFIGAMCHDMNHNGRTNDFHIKTRTATAMLYNDQSVLENMHAAHCFDTLRRPGHNVLEHASCGDYMFIRKAIIRVILATDMGVHASMIQQLSERFHRDVFHPDKDKELLLNAIVHAADIANPALATPLHARWSNALMEEFNAQYEEEIAVGVAPNAYMSAKIDSPDQARMNMRFIDLFCLPLWQHMARFLHGLDGCMDNIRANRAYWAIKADDSTTVT</sequence>
<dbReference type="PRINTS" id="PR00387">
    <property type="entry name" value="PDIESTERASE1"/>
</dbReference>
<dbReference type="InterPro" id="IPR003018">
    <property type="entry name" value="GAF"/>
</dbReference>
<dbReference type="SMART" id="SM00065">
    <property type="entry name" value="GAF"/>
    <property type="match status" value="2"/>
</dbReference>
<dbReference type="VEuPathDB" id="FungiDB:H310_13111"/>
<dbReference type="SUPFAM" id="SSF109604">
    <property type="entry name" value="HD-domain/PDEase-like"/>
    <property type="match status" value="1"/>
</dbReference>
<evidence type="ECO:0000256" key="6">
    <source>
        <dbReference type="RuleBase" id="RU363067"/>
    </source>
</evidence>
<feature type="binding site" evidence="5">
    <location>
        <position position="1075"/>
    </location>
    <ligand>
        <name>Zn(2+)</name>
        <dbReference type="ChEBI" id="CHEBI:29105"/>
        <label>1</label>
    </ligand>
</feature>
<protein>
    <recommendedName>
        <fullName evidence="6">Phosphodiesterase</fullName>
        <ecNumber evidence="6">3.1.4.-</ecNumber>
    </recommendedName>
</protein>
<keyword evidence="3 6" id="KW-0378">Hydrolase</keyword>
<dbReference type="InterPro" id="IPR023088">
    <property type="entry name" value="PDEase"/>
</dbReference>
<evidence type="ECO:0000259" key="7">
    <source>
        <dbReference type="PROSITE" id="PS51845"/>
    </source>
</evidence>
<dbReference type="InterPro" id="IPR003607">
    <property type="entry name" value="HD/PDEase_dom"/>
</dbReference>
<comment type="similarity">
    <text evidence="6">Belongs to the cyclic nucleotide phosphodiesterase family.</text>
</comment>
<dbReference type="CDD" id="cd00077">
    <property type="entry name" value="HDc"/>
    <property type="match status" value="1"/>
</dbReference>
<evidence type="ECO:0000313" key="8">
    <source>
        <dbReference type="EMBL" id="ETV92670.1"/>
    </source>
</evidence>
<dbReference type="InterPro" id="IPR002073">
    <property type="entry name" value="PDEase_catalytic_dom"/>
</dbReference>
<evidence type="ECO:0000256" key="5">
    <source>
        <dbReference type="PIRSR" id="PIRSR623088-3"/>
    </source>
</evidence>
<evidence type="ECO:0000256" key="4">
    <source>
        <dbReference type="PIRSR" id="PIRSR623088-1"/>
    </source>
</evidence>